<keyword evidence="1" id="KW-0479">Metal-binding</keyword>
<evidence type="ECO:0000313" key="5">
    <source>
        <dbReference type="Proteomes" id="UP000069272"/>
    </source>
</evidence>
<dbReference type="Gene3D" id="2.20.25.240">
    <property type="match status" value="1"/>
</dbReference>
<evidence type="ECO:0000313" key="4">
    <source>
        <dbReference type="EnsemblMetazoa" id="AALB014277-PA"/>
    </source>
</evidence>
<reference evidence="4" key="2">
    <citation type="submission" date="2022-08" db="UniProtKB">
        <authorList>
            <consortium name="EnsemblMetazoa"/>
        </authorList>
    </citation>
    <scope>IDENTIFICATION</scope>
    <source>
        <strain evidence="4">STECLA/ALBI9_A</strain>
    </source>
</reference>
<evidence type="ECO:0000256" key="3">
    <source>
        <dbReference type="ARBA" id="ARBA00022833"/>
    </source>
</evidence>
<dbReference type="InterPro" id="IPR007588">
    <property type="entry name" value="Znf_FLYWCH"/>
</dbReference>
<sequence length="90" mass="10540">MMDGQLFHTKKQWEDRIGWECSGQSVENRCKAFVITSRIDRSVVKSYLTHNHVKSKNICLMNTLPRLEKKKTARETLRAKLKSIKSNHKP</sequence>
<proteinExistence type="predicted"/>
<protein>
    <submittedName>
        <fullName evidence="4">FLYWCH-type domain-containing protein</fullName>
    </submittedName>
</protein>
<reference evidence="4 5" key="1">
    <citation type="journal article" date="2017" name="G3 (Bethesda)">
        <title>The Physical Genome Mapping of Anopheles albimanus Corrected Scaffold Misassemblies and Identified Interarm Rearrangements in Genus Anopheles.</title>
        <authorList>
            <person name="Artemov G.N."/>
            <person name="Peery A.N."/>
            <person name="Jiang X."/>
            <person name="Tu Z."/>
            <person name="Stegniy V.N."/>
            <person name="Sharakhova M.V."/>
            <person name="Sharakhov I.V."/>
        </authorList>
    </citation>
    <scope>NUCLEOTIDE SEQUENCE [LARGE SCALE GENOMIC DNA]</scope>
    <source>
        <strain evidence="4 5">ALBI9_A</strain>
    </source>
</reference>
<keyword evidence="3" id="KW-0862">Zinc</keyword>
<dbReference type="Pfam" id="PF04500">
    <property type="entry name" value="FLYWCH"/>
    <property type="match status" value="1"/>
</dbReference>
<keyword evidence="2" id="KW-0863">Zinc-finger</keyword>
<dbReference type="Proteomes" id="UP000069272">
    <property type="component" value="Chromosome 2R"/>
</dbReference>
<evidence type="ECO:0000256" key="2">
    <source>
        <dbReference type="ARBA" id="ARBA00022771"/>
    </source>
</evidence>
<dbReference type="VEuPathDB" id="VectorBase:AALB014277"/>
<dbReference type="AlphaFoldDB" id="A0A182FXA4"/>
<dbReference type="VEuPathDB" id="VectorBase:AALB20_037084"/>
<keyword evidence="5" id="KW-1185">Reference proteome</keyword>
<organism evidence="4 5">
    <name type="scientific">Anopheles albimanus</name>
    <name type="common">New world malaria mosquito</name>
    <dbReference type="NCBI Taxonomy" id="7167"/>
    <lineage>
        <taxon>Eukaryota</taxon>
        <taxon>Metazoa</taxon>
        <taxon>Ecdysozoa</taxon>
        <taxon>Arthropoda</taxon>
        <taxon>Hexapoda</taxon>
        <taxon>Insecta</taxon>
        <taxon>Pterygota</taxon>
        <taxon>Neoptera</taxon>
        <taxon>Endopterygota</taxon>
        <taxon>Diptera</taxon>
        <taxon>Nematocera</taxon>
        <taxon>Culicoidea</taxon>
        <taxon>Culicidae</taxon>
        <taxon>Anophelinae</taxon>
        <taxon>Anopheles</taxon>
    </lineage>
</organism>
<name>A0A182FXA4_ANOAL</name>
<dbReference type="GO" id="GO:0008270">
    <property type="term" value="F:zinc ion binding"/>
    <property type="evidence" value="ECO:0007669"/>
    <property type="project" value="UniProtKB-KW"/>
</dbReference>
<dbReference type="EnsemblMetazoa" id="AALB014277-RA">
    <property type="protein sequence ID" value="AALB014277-PA"/>
    <property type="gene ID" value="AALB014277"/>
</dbReference>
<evidence type="ECO:0000256" key="1">
    <source>
        <dbReference type="ARBA" id="ARBA00022723"/>
    </source>
</evidence>
<accession>A0A182FXA4</accession>